<dbReference type="GO" id="GO:0004798">
    <property type="term" value="F:dTMP kinase activity"/>
    <property type="evidence" value="ECO:0007669"/>
    <property type="project" value="UniProtKB-UniRule"/>
</dbReference>
<evidence type="ECO:0000256" key="1">
    <source>
        <dbReference type="ARBA" id="ARBA00009776"/>
    </source>
</evidence>
<dbReference type="PANTHER" id="PTHR10344">
    <property type="entry name" value="THYMIDYLATE KINASE"/>
    <property type="match status" value="1"/>
</dbReference>
<dbReference type="GO" id="GO:0005829">
    <property type="term" value="C:cytosol"/>
    <property type="evidence" value="ECO:0007669"/>
    <property type="project" value="TreeGrafter"/>
</dbReference>
<comment type="similarity">
    <text evidence="1 8">Belongs to the thymidylate kinase family.</text>
</comment>
<keyword evidence="5 8" id="KW-0418">Kinase</keyword>
<dbReference type="Proteomes" id="UP000292583">
    <property type="component" value="Unassembled WGS sequence"/>
</dbReference>
<dbReference type="Pfam" id="PF02223">
    <property type="entry name" value="Thymidylate_kin"/>
    <property type="match status" value="1"/>
</dbReference>
<dbReference type="OrthoDB" id="9774907at2"/>
<feature type="binding site" evidence="8">
    <location>
        <begin position="7"/>
        <end position="14"/>
    </location>
    <ligand>
        <name>ATP</name>
        <dbReference type="ChEBI" id="CHEBI:30616"/>
    </ligand>
</feature>
<evidence type="ECO:0000256" key="4">
    <source>
        <dbReference type="ARBA" id="ARBA00022741"/>
    </source>
</evidence>
<evidence type="ECO:0000259" key="9">
    <source>
        <dbReference type="Pfam" id="PF02223"/>
    </source>
</evidence>
<sequence>MYVVFEGIDCVGKSTQIELLKDCFKQAIFTAEPGGTELGKHLRELLLNKSYKIDKKAELLLFLADRAQHYDEILKKNQDKLIISDRSFISGIAYANKAFDKNLLFEFNAFALSHFFPQKIIFLKAHKELIKERLSKKKLDSIEKRGIDYFLTVQNELEETLNFLKEKIDFKLLKLNAENSKENLHQQIKEFLQ</sequence>
<dbReference type="InterPro" id="IPR018094">
    <property type="entry name" value="Thymidylate_kinase"/>
</dbReference>
<dbReference type="HAMAP" id="MF_00165">
    <property type="entry name" value="Thymidylate_kinase"/>
    <property type="match status" value="1"/>
</dbReference>
<dbReference type="InterPro" id="IPR027417">
    <property type="entry name" value="P-loop_NTPase"/>
</dbReference>
<keyword evidence="3 8" id="KW-0545">Nucleotide biosynthesis</keyword>
<dbReference type="PANTHER" id="PTHR10344:SF4">
    <property type="entry name" value="UMP-CMP KINASE 2, MITOCHONDRIAL"/>
    <property type="match status" value="1"/>
</dbReference>
<dbReference type="GO" id="GO:0005524">
    <property type="term" value="F:ATP binding"/>
    <property type="evidence" value="ECO:0007669"/>
    <property type="project" value="UniProtKB-UniRule"/>
</dbReference>
<dbReference type="GO" id="GO:0006227">
    <property type="term" value="P:dUDP biosynthetic process"/>
    <property type="evidence" value="ECO:0007669"/>
    <property type="project" value="TreeGrafter"/>
</dbReference>
<accession>A0A4Q9JU11</accession>
<dbReference type="RefSeq" id="WP_131163845.1">
    <property type="nucleotide sequence ID" value="NZ_CP076657.1"/>
</dbReference>
<dbReference type="EC" id="2.7.4.9" evidence="8"/>
<evidence type="ECO:0000256" key="7">
    <source>
        <dbReference type="ARBA" id="ARBA00048743"/>
    </source>
</evidence>
<dbReference type="GO" id="GO:0006233">
    <property type="term" value="P:dTDP biosynthetic process"/>
    <property type="evidence" value="ECO:0007669"/>
    <property type="project" value="InterPro"/>
</dbReference>
<dbReference type="CDD" id="cd01672">
    <property type="entry name" value="TMPK"/>
    <property type="match status" value="1"/>
</dbReference>
<organism evidence="10 11">
    <name type="scientific">Campylobacter novaezeelandiae</name>
    <dbReference type="NCBI Taxonomy" id="2267891"/>
    <lineage>
        <taxon>Bacteria</taxon>
        <taxon>Pseudomonadati</taxon>
        <taxon>Campylobacterota</taxon>
        <taxon>Epsilonproteobacteria</taxon>
        <taxon>Campylobacterales</taxon>
        <taxon>Campylobacteraceae</taxon>
        <taxon>Campylobacter</taxon>
    </lineage>
</organism>
<evidence type="ECO:0000313" key="11">
    <source>
        <dbReference type="Proteomes" id="UP000292583"/>
    </source>
</evidence>
<evidence type="ECO:0000256" key="5">
    <source>
        <dbReference type="ARBA" id="ARBA00022777"/>
    </source>
</evidence>
<keyword evidence="11" id="KW-1185">Reference proteome</keyword>
<evidence type="ECO:0000256" key="6">
    <source>
        <dbReference type="ARBA" id="ARBA00022840"/>
    </source>
</evidence>
<name>A0A4Q9JU11_9BACT</name>
<dbReference type="NCBIfam" id="TIGR00041">
    <property type="entry name" value="DTMP_kinase"/>
    <property type="match status" value="1"/>
</dbReference>
<evidence type="ECO:0000256" key="2">
    <source>
        <dbReference type="ARBA" id="ARBA00022679"/>
    </source>
</evidence>
<dbReference type="Gene3D" id="3.40.50.300">
    <property type="entry name" value="P-loop containing nucleotide triphosphate hydrolases"/>
    <property type="match status" value="1"/>
</dbReference>
<dbReference type="SUPFAM" id="SSF52540">
    <property type="entry name" value="P-loop containing nucleoside triphosphate hydrolases"/>
    <property type="match status" value="1"/>
</dbReference>
<evidence type="ECO:0000256" key="3">
    <source>
        <dbReference type="ARBA" id="ARBA00022727"/>
    </source>
</evidence>
<dbReference type="AlphaFoldDB" id="A0A4Q9JU11"/>
<keyword evidence="4 8" id="KW-0547">Nucleotide-binding</keyword>
<evidence type="ECO:0000313" key="10">
    <source>
        <dbReference type="EMBL" id="TBR80306.1"/>
    </source>
</evidence>
<comment type="function">
    <text evidence="8">Phosphorylation of dTMP to form dTDP in both de novo and salvage pathways of dTTP synthesis.</text>
</comment>
<comment type="caution">
    <text evidence="10">The sequence shown here is derived from an EMBL/GenBank/DDBJ whole genome shotgun (WGS) entry which is preliminary data.</text>
</comment>
<keyword evidence="2 8" id="KW-0808">Transferase</keyword>
<protein>
    <recommendedName>
        <fullName evidence="8">Thymidylate kinase</fullName>
        <ecNumber evidence="8">2.7.4.9</ecNumber>
    </recommendedName>
    <alternativeName>
        <fullName evidence="8">dTMP kinase</fullName>
    </alternativeName>
</protein>
<dbReference type="InterPro" id="IPR039430">
    <property type="entry name" value="Thymidylate_kin-like_dom"/>
</dbReference>
<comment type="catalytic activity">
    <reaction evidence="7 8">
        <text>dTMP + ATP = dTDP + ADP</text>
        <dbReference type="Rhea" id="RHEA:13517"/>
        <dbReference type="ChEBI" id="CHEBI:30616"/>
        <dbReference type="ChEBI" id="CHEBI:58369"/>
        <dbReference type="ChEBI" id="CHEBI:63528"/>
        <dbReference type="ChEBI" id="CHEBI:456216"/>
        <dbReference type="EC" id="2.7.4.9"/>
    </reaction>
</comment>
<gene>
    <name evidence="8" type="primary">tmk</name>
    <name evidence="10" type="ORF">DU473_05930</name>
</gene>
<reference evidence="10 11" key="1">
    <citation type="submission" date="2018-07" db="EMBL/GenBank/DDBJ databases">
        <title>Campylobacter zealandensis sp. nov., isolated from birds and water in New Zealand.</title>
        <authorList>
            <person name="Wilkinson D.A."/>
            <person name="Biggs P.J."/>
            <person name="French N.P."/>
            <person name="Midwinter A.C."/>
        </authorList>
    </citation>
    <scope>NUCLEOTIDE SEQUENCE [LARGE SCALE GENOMIC DNA]</scope>
    <source>
        <strain evidence="10 11">B423b</strain>
    </source>
</reference>
<keyword evidence="6 8" id="KW-0067">ATP-binding</keyword>
<proteinExistence type="inferred from homology"/>
<evidence type="ECO:0000256" key="8">
    <source>
        <dbReference type="HAMAP-Rule" id="MF_00165"/>
    </source>
</evidence>
<feature type="domain" description="Thymidylate kinase-like" evidence="9">
    <location>
        <begin position="5"/>
        <end position="188"/>
    </location>
</feature>
<dbReference type="EMBL" id="QPGR01000010">
    <property type="protein sequence ID" value="TBR80306.1"/>
    <property type="molecule type" value="Genomic_DNA"/>
</dbReference>
<dbReference type="GO" id="GO:0006235">
    <property type="term" value="P:dTTP biosynthetic process"/>
    <property type="evidence" value="ECO:0007669"/>
    <property type="project" value="UniProtKB-UniRule"/>
</dbReference>